<organism evidence="2">
    <name type="scientific">mine drainage metagenome</name>
    <dbReference type="NCBI Taxonomy" id="410659"/>
    <lineage>
        <taxon>unclassified sequences</taxon>
        <taxon>metagenomes</taxon>
        <taxon>ecological metagenomes</taxon>
    </lineage>
</organism>
<keyword evidence="2" id="KW-0808">Transferase</keyword>
<reference evidence="2" key="2">
    <citation type="journal article" date="2014" name="ISME J.">
        <title>Microbial stratification in low pH oxic and suboxic macroscopic growths along an acid mine drainage.</title>
        <authorList>
            <person name="Mendez-Garcia C."/>
            <person name="Mesa V."/>
            <person name="Sprenger R.R."/>
            <person name="Richter M."/>
            <person name="Diez M.S."/>
            <person name="Solano J."/>
            <person name="Bargiela R."/>
            <person name="Golyshina O.V."/>
            <person name="Manteca A."/>
            <person name="Ramos J.L."/>
            <person name="Gallego J.R."/>
            <person name="Llorente I."/>
            <person name="Martins Dos Santos V.A."/>
            <person name="Jensen O.N."/>
            <person name="Pelaez A.I."/>
            <person name="Sanchez J."/>
            <person name="Ferrer M."/>
        </authorList>
    </citation>
    <scope>NUCLEOTIDE SEQUENCE</scope>
</reference>
<dbReference type="EMBL" id="AUZX01011132">
    <property type="protein sequence ID" value="EQD44246.1"/>
    <property type="molecule type" value="Genomic_DNA"/>
</dbReference>
<dbReference type="Gene3D" id="3.40.1160.10">
    <property type="entry name" value="Acetylglutamate kinase-like"/>
    <property type="match status" value="1"/>
</dbReference>
<dbReference type="Pfam" id="PF00696">
    <property type="entry name" value="AA_kinase"/>
    <property type="match status" value="1"/>
</dbReference>
<dbReference type="GO" id="GO:0016301">
    <property type="term" value="F:kinase activity"/>
    <property type="evidence" value="ECO:0007669"/>
    <property type="project" value="UniProtKB-KW"/>
</dbReference>
<dbReference type="AlphaFoldDB" id="T0Z8B1"/>
<accession>T0Z8B1</accession>
<dbReference type="InterPro" id="IPR001048">
    <property type="entry name" value="Asp/Glu/Uridylate_kinase"/>
</dbReference>
<feature type="domain" description="Aspartate/glutamate/uridylate kinase" evidence="1">
    <location>
        <begin position="7"/>
        <end position="133"/>
    </location>
</feature>
<evidence type="ECO:0000259" key="1">
    <source>
        <dbReference type="Pfam" id="PF00696"/>
    </source>
</evidence>
<proteinExistence type="predicted"/>
<name>T0Z8B1_9ZZZZ</name>
<dbReference type="SUPFAM" id="SSF53633">
    <property type="entry name" value="Carbamate kinase-like"/>
    <property type="match status" value="1"/>
</dbReference>
<protein>
    <submittedName>
        <fullName evidence="2">Aspartate kinase</fullName>
    </submittedName>
</protein>
<feature type="non-terminal residue" evidence="2">
    <location>
        <position position="135"/>
    </location>
</feature>
<sequence>MTDPAPIVLKFGGAALSDPARVVRWIRLRGGPGNPLLVVVSAREGVTDRLLQSARPPVRSTRIPRLLGELRRRHPVPAPGIDPILQTVDATLRGIATSRSREPSELDRLAAQGERLAAVWLAHEMNLRGLAATSL</sequence>
<comment type="caution">
    <text evidence="2">The sequence shown here is derived from an EMBL/GenBank/DDBJ whole genome shotgun (WGS) entry which is preliminary data.</text>
</comment>
<gene>
    <name evidence="2" type="ORF">B1A_15172</name>
</gene>
<evidence type="ECO:0000313" key="2">
    <source>
        <dbReference type="EMBL" id="EQD44246.1"/>
    </source>
</evidence>
<keyword evidence="2" id="KW-0418">Kinase</keyword>
<reference evidence="2" key="1">
    <citation type="submission" date="2013-08" db="EMBL/GenBank/DDBJ databases">
        <authorList>
            <person name="Mendez C."/>
            <person name="Richter M."/>
            <person name="Ferrer M."/>
            <person name="Sanchez J."/>
        </authorList>
    </citation>
    <scope>NUCLEOTIDE SEQUENCE</scope>
</reference>
<dbReference type="InterPro" id="IPR036393">
    <property type="entry name" value="AceGlu_kinase-like_sf"/>
</dbReference>